<evidence type="ECO:0000313" key="3">
    <source>
        <dbReference type="Proteomes" id="UP000466345"/>
    </source>
</evidence>
<dbReference type="EMBL" id="WEGJ01000012">
    <property type="protein sequence ID" value="MQY13413.1"/>
    <property type="molecule type" value="Genomic_DNA"/>
</dbReference>
<keyword evidence="1" id="KW-0812">Transmembrane</keyword>
<feature type="transmembrane region" description="Helical" evidence="1">
    <location>
        <begin position="21"/>
        <end position="40"/>
    </location>
</feature>
<accession>A0A7K0CJ94</accession>
<evidence type="ECO:0000256" key="1">
    <source>
        <dbReference type="SAM" id="Phobius"/>
    </source>
</evidence>
<sequence>MPTLQQQQARSRQDRLLRRTAGVCLALLVPLAVAGLLVVGGSDRAAGCVEQGEGCSSVSGTWIVLAFVAAVVLGAVAALWPEDYLPFGRARFWLVGLQVAATVAACALLLSYA</sequence>
<protein>
    <submittedName>
        <fullName evidence="2">Uncharacterized protein</fullName>
    </submittedName>
</protein>
<dbReference type="AlphaFoldDB" id="A0A7K0CJ94"/>
<evidence type="ECO:0000313" key="2">
    <source>
        <dbReference type="EMBL" id="MQY13413.1"/>
    </source>
</evidence>
<dbReference type="Proteomes" id="UP000466345">
    <property type="component" value="Unassembled WGS sequence"/>
</dbReference>
<feature type="transmembrane region" description="Helical" evidence="1">
    <location>
        <begin position="92"/>
        <end position="112"/>
    </location>
</feature>
<name>A0A7K0CJ94_9ACTN</name>
<feature type="transmembrane region" description="Helical" evidence="1">
    <location>
        <begin position="60"/>
        <end position="80"/>
    </location>
</feature>
<reference evidence="2 3" key="1">
    <citation type="submission" date="2019-10" db="EMBL/GenBank/DDBJ databases">
        <title>Streptomyces smaragdinus sp. nov. and Streptomyces fabii sp. nov., isolated from the gut of fungus growing-termite Macrotermes natalensis.</title>
        <authorList>
            <person name="Schwitalla J."/>
            <person name="Benndorf R."/>
            <person name="Martin K."/>
            <person name="De Beer W."/>
            <person name="Kaster A.-K."/>
            <person name="Vollmers J."/>
            <person name="Poulsen M."/>
            <person name="Beemelmanns C."/>
        </authorList>
    </citation>
    <scope>NUCLEOTIDE SEQUENCE [LARGE SCALE GENOMIC DNA]</scope>
    <source>
        <strain evidence="2 3">RB5</strain>
    </source>
</reference>
<proteinExistence type="predicted"/>
<keyword evidence="1" id="KW-0472">Membrane</keyword>
<keyword evidence="1" id="KW-1133">Transmembrane helix</keyword>
<dbReference type="RefSeq" id="WP_153453091.1">
    <property type="nucleotide sequence ID" value="NZ_WEGJ01000012.1"/>
</dbReference>
<gene>
    <name evidence="2" type="ORF">SRB5_35610</name>
</gene>
<keyword evidence="3" id="KW-1185">Reference proteome</keyword>
<organism evidence="2 3">
    <name type="scientific">Streptomyces smaragdinus</name>
    <dbReference type="NCBI Taxonomy" id="2585196"/>
    <lineage>
        <taxon>Bacteria</taxon>
        <taxon>Bacillati</taxon>
        <taxon>Actinomycetota</taxon>
        <taxon>Actinomycetes</taxon>
        <taxon>Kitasatosporales</taxon>
        <taxon>Streptomycetaceae</taxon>
        <taxon>Streptomyces</taxon>
    </lineage>
</organism>
<comment type="caution">
    <text evidence="2">The sequence shown here is derived from an EMBL/GenBank/DDBJ whole genome shotgun (WGS) entry which is preliminary data.</text>
</comment>